<dbReference type="Proteomes" id="UP000236343">
    <property type="component" value="Unassembled WGS sequence"/>
</dbReference>
<sequence length="77" mass="8222">MLHLIADNLGWFGAGPETLEDILKAKGEKQLKALSAEDLLDLSELRASGETGSAPPRAVEADTNRACRDETDAKSNV</sequence>
<name>A0A2G8YDC9_TOXGO</name>
<evidence type="ECO:0000256" key="1">
    <source>
        <dbReference type="SAM" id="MobiDB-lite"/>
    </source>
</evidence>
<evidence type="ECO:0000313" key="3">
    <source>
        <dbReference type="EMBL" id="PIM05274.1"/>
    </source>
</evidence>
<reference evidence="3 4" key="1">
    <citation type="journal article" date="2016" name="Nat. Commun.">
        <title>Local admixture of amplified and diversified secreted pathogenesis determinants shapes mosaic Toxoplasma gondii genomes.</title>
        <authorList>
            <person name="Lorenzi H."/>
            <person name="Khan A."/>
            <person name="Behnke M.S."/>
            <person name="Namasivayam S."/>
            <person name="Swapna L.S."/>
            <person name="Hadjithomas M."/>
            <person name="Karamycheva S."/>
            <person name="Pinney D."/>
            <person name="Brunk B.P."/>
            <person name="Ajioka J.W."/>
            <person name="Ajzenberg D."/>
            <person name="Boothroyd J.C."/>
            <person name="Boyle J.P."/>
            <person name="Darde M.L."/>
            <person name="Diaz-Miranda M.A."/>
            <person name="Dubey J.P."/>
            <person name="Fritz H.M."/>
            <person name="Gennari S.M."/>
            <person name="Gregory B.D."/>
            <person name="Kim K."/>
            <person name="Saeij J.P."/>
            <person name="Su C."/>
            <person name="White M.W."/>
            <person name="Zhu X.Q."/>
            <person name="Howe D.K."/>
            <person name="Rosenthal B.M."/>
            <person name="Grigg M.E."/>
            <person name="Parkinson J."/>
            <person name="Liu L."/>
            <person name="Kissinger J.C."/>
            <person name="Roos D.S."/>
            <person name="Sibley L.D."/>
        </authorList>
    </citation>
    <scope>NUCLEOTIDE SEQUENCE [LARGE SCALE GENOMIC DNA]</scope>
    <source>
        <strain evidence="3 4">COUG</strain>
    </source>
</reference>
<comment type="caution">
    <text evidence="3">The sequence shown here is derived from an EMBL/GenBank/DDBJ whole genome shotgun (WGS) entry which is preliminary data.</text>
</comment>
<dbReference type="InterPro" id="IPR007853">
    <property type="entry name" value="Znf_DNL-typ"/>
</dbReference>
<evidence type="ECO:0000259" key="2">
    <source>
        <dbReference type="Pfam" id="PF05180"/>
    </source>
</evidence>
<gene>
    <name evidence="3" type="ORF">TGCOUG_260340</name>
</gene>
<accession>A0A2G8YDC9</accession>
<protein>
    <submittedName>
        <fullName evidence="3">DNL zinc finger protein</fullName>
    </submittedName>
</protein>
<dbReference type="Pfam" id="PF05180">
    <property type="entry name" value="zf-DNL"/>
    <property type="match status" value="1"/>
</dbReference>
<dbReference type="AlphaFoldDB" id="A0A2G8YDC9"/>
<feature type="region of interest" description="Disordered" evidence="1">
    <location>
        <begin position="46"/>
        <end position="77"/>
    </location>
</feature>
<feature type="domain" description="DNL-type" evidence="2">
    <location>
        <begin position="2"/>
        <end position="29"/>
    </location>
</feature>
<feature type="compositionally biased region" description="Basic and acidic residues" evidence="1">
    <location>
        <begin position="59"/>
        <end position="77"/>
    </location>
</feature>
<organism evidence="3 4">
    <name type="scientific">Toxoplasma gondii COUG</name>
    <dbReference type="NCBI Taxonomy" id="1074873"/>
    <lineage>
        <taxon>Eukaryota</taxon>
        <taxon>Sar</taxon>
        <taxon>Alveolata</taxon>
        <taxon>Apicomplexa</taxon>
        <taxon>Conoidasida</taxon>
        <taxon>Coccidia</taxon>
        <taxon>Eucoccidiorida</taxon>
        <taxon>Eimeriorina</taxon>
        <taxon>Sarcocystidae</taxon>
        <taxon>Toxoplasma</taxon>
    </lineage>
</organism>
<evidence type="ECO:0000313" key="4">
    <source>
        <dbReference type="Proteomes" id="UP000236343"/>
    </source>
</evidence>
<dbReference type="VEuPathDB" id="ToxoDB:TGCOUG_260340"/>
<dbReference type="EMBL" id="AGQR02000138">
    <property type="protein sequence ID" value="PIM05274.1"/>
    <property type="molecule type" value="Genomic_DNA"/>
</dbReference>
<proteinExistence type="predicted"/>
<dbReference type="GO" id="GO:0008270">
    <property type="term" value="F:zinc ion binding"/>
    <property type="evidence" value="ECO:0007669"/>
    <property type="project" value="InterPro"/>
</dbReference>